<dbReference type="CDD" id="cd00959">
    <property type="entry name" value="DeoC"/>
    <property type="match status" value="1"/>
</dbReference>
<comment type="pathway">
    <text evidence="1">Carbohydrate degradation; 2-deoxy-D-ribose 1-phosphate degradation; D-glyceraldehyde 3-phosphate and acetaldehyde from 2-deoxy-alpha-D-ribose 1-phosphate: step 2/2.</text>
</comment>
<dbReference type="Gene3D" id="3.20.20.70">
    <property type="entry name" value="Aldolase class I"/>
    <property type="match status" value="1"/>
</dbReference>
<sequence length="329" mass="34694">MVTVSTTTRTAQDLTAQARDVLGVSRLTNHALTSWLHGLPGVDQVGCEGRAAALGTRSVKTTSKAWAIDTAIGMIDLTTLEGSDTVGKVRSLCAKALVPDPLDPTTPRPAAICVYGDMVATAKAALGDSGIHVAAVATAFPSGRASMAVKLADTRDAVEAGADEIDMVIDRGAFLSGDYLTVFNQIAEVKQACGTAHLKVIMETGELVTYDNVRRASYLSMLAGGDFIKTSTGKVQPAATLPVTLIMLEAVRDWRDLTGIQVGVKPAGGIKTTKDAIKYLVMVSEVAGDDWLSPEWFRFGASSLLNDLLLQRQKLTTGAYSGADYVTID</sequence>
<evidence type="ECO:0000256" key="3">
    <source>
        <dbReference type="ARBA" id="ARBA00012515"/>
    </source>
</evidence>
<dbReference type="EC" id="4.1.2.4" evidence="3 7"/>
<protein>
    <recommendedName>
        <fullName evidence="3 7">Deoxyribose-phosphate aldolase</fullName>
        <ecNumber evidence="3 7">4.1.2.4</ecNumber>
    </recommendedName>
</protein>
<comment type="caution">
    <text evidence="8">The sequence shown here is derived from an EMBL/GenBank/DDBJ whole genome shotgun (WGS) entry which is preliminary data.</text>
</comment>
<evidence type="ECO:0000313" key="9">
    <source>
        <dbReference type="Proteomes" id="UP000623461"/>
    </source>
</evidence>
<dbReference type="NCBIfam" id="TIGR00126">
    <property type="entry name" value="deoC"/>
    <property type="match status" value="1"/>
</dbReference>
<dbReference type="EMBL" id="BMNZ01000006">
    <property type="protein sequence ID" value="GGN04478.1"/>
    <property type="molecule type" value="Genomic_DNA"/>
</dbReference>
<evidence type="ECO:0000256" key="4">
    <source>
        <dbReference type="ARBA" id="ARBA00023239"/>
    </source>
</evidence>
<dbReference type="InterPro" id="IPR011343">
    <property type="entry name" value="DeoC"/>
</dbReference>
<proteinExistence type="inferred from homology"/>
<evidence type="ECO:0000256" key="5">
    <source>
        <dbReference type="ARBA" id="ARBA00023270"/>
    </source>
</evidence>
<dbReference type="SMART" id="SM01133">
    <property type="entry name" value="DeoC"/>
    <property type="match status" value="1"/>
</dbReference>
<accession>A0ABQ2I9H8</accession>
<evidence type="ECO:0000256" key="6">
    <source>
        <dbReference type="ARBA" id="ARBA00048791"/>
    </source>
</evidence>
<evidence type="ECO:0000256" key="1">
    <source>
        <dbReference type="ARBA" id="ARBA00004816"/>
    </source>
</evidence>
<keyword evidence="4" id="KW-0456">Lyase</keyword>
<dbReference type="InterPro" id="IPR002915">
    <property type="entry name" value="DeoC/FbaB/LacD_aldolase"/>
</dbReference>
<evidence type="ECO:0000256" key="7">
    <source>
        <dbReference type="NCBIfam" id="TIGR00126"/>
    </source>
</evidence>
<organism evidence="8 9">
    <name type="scientific">Terrabacter tumescens</name>
    <dbReference type="NCBI Taxonomy" id="60443"/>
    <lineage>
        <taxon>Bacteria</taxon>
        <taxon>Bacillati</taxon>
        <taxon>Actinomycetota</taxon>
        <taxon>Actinomycetes</taxon>
        <taxon>Micrococcales</taxon>
        <taxon>Intrasporangiaceae</taxon>
        <taxon>Terrabacter</taxon>
    </lineage>
</organism>
<evidence type="ECO:0000313" key="8">
    <source>
        <dbReference type="EMBL" id="GGN04478.1"/>
    </source>
</evidence>
<dbReference type="Proteomes" id="UP000623461">
    <property type="component" value="Unassembled WGS sequence"/>
</dbReference>
<reference evidence="9" key="1">
    <citation type="journal article" date="2019" name="Int. J. Syst. Evol. Microbiol.">
        <title>The Global Catalogue of Microorganisms (GCM) 10K type strain sequencing project: providing services to taxonomists for standard genome sequencing and annotation.</title>
        <authorList>
            <consortium name="The Broad Institute Genomics Platform"/>
            <consortium name="The Broad Institute Genome Sequencing Center for Infectious Disease"/>
            <person name="Wu L."/>
            <person name="Ma J."/>
        </authorList>
    </citation>
    <scope>NUCLEOTIDE SEQUENCE [LARGE SCALE GENOMIC DNA]</scope>
    <source>
        <strain evidence="9">JCM 1365</strain>
    </source>
</reference>
<name>A0ABQ2I9H8_9MICO</name>
<gene>
    <name evidence="8" type="ORF">GCM10009721_34840</name>
</gene>
<dbReference type="InterPro" id="IPR013785">
    <property type="entry name" value="Aldolase_TIM"/>
</dbReference>
<dbReference type="PANTHER" id="PTHR10889">
    <property type="entry name" value="DEOXYRIBOSE-PHOSPHATE ALDOLASE"/>
    <property type="match status" value="1"/>
</dbReference>
<dbReference type="Pfam" id="PF01791">
    <property type="entry name" value="DeoC"/>
    <property type="match status" value="1"/>
</dbReference>
<dbReference type="SUPFAM" id="SSF51569">
    <property type="entry name" value="Aldolase"/>
    <property type="match status" value="1"/>
</dbReference>
<comment type="similarity">
    <text evidence="2">Belongs to the DeoC/FbaB aldolase family. DeoC type 2 subfamily.</text>
</comment>
<comment type="catalytic activity">
    <reaction evidence="6">
        <text>2-deoxy-D-ribose 5-phosphate = D-glyceraldehyde 3-phosphate + acetaldehyde</text>
        <dbReference type="Rhea" id="RHEA:12821"/>
        <dbReference type="ChEBI" id="CHEBI:15343"/>
        <dbReference type="ChEBI" id="CHEBI:59776"/>
        <dbReference type="ChEBI" id="CHEBI:62877"/>
        <dbReference type="EC" id="4.1.2.4"/>
    </reaction>
</comment>
<dbReference type="PANTHER" id="PTHR10889:SF3">
    <property type="entry name" value="DEOXYRIBOSE-PHOSPHATE ALDOLASE"/>
    <property type="match status" value="1"/>
</dbReference>
<evidence type="ECO:0000256" key="2">
    <source>
        <dbReference type="ARBA" id="ARBA00009473"/>
    </source>
</evidence>
<keyword evidence="5" id="KW-0704">Schiff base</keyword>
<keyword evidence="9" id="KW-1185">Reference proteome</keyword>